<comment type="caution">
    <text evidence="1">The sequence shown here is derived from an EMBL/GenBank/DDBJ whole genome shotgun (WGS) entry which is preliminary data.</text>
</comment>
<evidence type="ECO:0008006" key="3">
    <source>
        <dbReference type="Google" id="ProtNLM"/>
    </source>
</evidence>
<name>A0ABS0IYE3_9GAMM</name>
<evidence type="ECO:0000313" key="1">
    <source>
        <dbReference type="EMBL" id="MBG2880794.1"/>
    </source>
</evidence>
<evidence type="ECO:0000313" key="2">
    <source>
        <dbReference type="Proteomes" id="UP000614721"/>
    </source>
</evidence>
<accession>A0ABS0IYE3</accession>
<organism evidence="1 2">
    <name type="scientific">Proteus alimentorum</name>
    <dbReference type="NCBI Taxonomy" id="1973495"/>
    <lineage>
        <taxon>Bacteria</taxon>
        <taxon>Pseudomonadati</taxon>
        <taxon>Pseudomonadota</taxon>
        <taxon>Gammaproteobacteria</taxon>
        <taxon>Enterobacterales</taxon>
        <taxon>Morganellaceae</taxon>
        <taxon>Proteus</taxon>
    </lineage>
</organism>
<keyword evidence="2" id="KW-1185">Reference proteome</keyword>
<protein>
    <recommendedName>
        <fullName evidence="3">Phage protein</fullName>
    </recommendedName>
</protein>
<sequence>MMKIISWLLNWATWVSRVIFHKKVNKMPWGLTIYNDKGAVENITSSSFVLDFIKITGDGSKQYTVPNGLTLYATAIGRHSIRTSVSGNTIYWKSNITSPSMDGIIIAGLK</sequence>
<dbReference type="EMBL" id="JADSJP010000037">
    <property type="protein sequence ID" value="MBG2880794.1"/>
    <property type="molecule type" value="Genomic_DNA"/>
</dbReference>
<dbReference type="RefSeq" id="WP_196578053.1">
    <property type="nucleotide sequence ID" value="NZ_JADSJP010000037.1"/>
</dbReference>
<reference evidence="1 2" key="1">
    <citation type="submission" date="2020-11" db="EMBL/GenBank/DDBJ databases">
        <title>Enhanced detection system for hospital associated transmission using whole genome sequencing surveillance.</title>
        <authorList>
            <person name="Harrison L.H."/>
            <person name="Van Tyne D."/>
            <person name="Marsh J.W."/>
            <person name="Griffith M.P."/>
            <person name="Snyder D.J."/>
            <person name="Cooper V.S."/>
            <person name="Mustapha M."/>
        </authorList>
    </citation>
    <scope>NUCLEOTIDE SEQUENCE [LARGE SCALE GENOMIC DNA]</scope>
    <source>
        <strain evidence="1 2">PR00075</strain>
    </source>
</reference>
<gene>
    <name evidence="1" type="ORF">I4902_16180</name>
</gene>
<proteinExistence type="predicted"/>
<dbReference type="Proteomes" id="UP000614721">
    <property type="component" value="Unassembled WGS sequence"/>
</dbReference>